<accession>A0A5C3EW82</accession>
<evidence type="ECO:0000313" key="2">
    <source>
        <dbReference type="Proteomes" id="UP000323386"/>
    </source>
</evidence>
<gene>
    <name evidence="1" type="ORF">PSFLO_01496</name>
</gene>
<proteinExistence type="predicted"/>
<reference evidence="1 2" key="1">
    <citation type="submission" date="2018-03" db="EMBL/GenBank/DDBJ databases">
        <authorList>
            <person name="Guldener U."/>
        </authorList>
    </citation>
    <scope>NUCLEOTIDE SEQUENCE [LARGE SCALE GENOMIC DNA]</scope>
    <source>
        <strain evidence="1 2">DAOM196992</strain>
    </source>
</reference>
<evidence type="ECO:0000313" key="1">
    <source>
        <dbReference type="EMBL" id="SPO36025.1"/>
    </source>
</evidence>
<organism evidence="1 2">
    <name type="scientific">Pseudozyma flocculosa</name>
    <dbReference type="NCBI Taxonomy" id="84751"/>
    <lineage>
        <taxon>Eukaryota</taxon>
        <taxon>Fungi</taxon>
        <taxon>Dikarya</taxon>
        <taxon>Basidiomycota</taxon>
        <taxon>Ustilaginomycotina</taxon>
        <taxon>Ustilaginomycetes</taxon>
        <taxon>Ustilaginales</taxon>
        <taxon>Ustilaginaceae</taxon>
        <taxon>Pseudozyma</taxon>
    </lineage>
</organism>
<dbReference type="EMBL" id="OOIP01000003">
    <property type="protein sequence ID" value="SPO36025.1"/>
    <property type="molecule type" value="Genomic_DNA"/>
</dbReference>
<sequence>MKSAWEAIRTTKDDEPMTGGAKVRRWEMMGGGKGPRVLLWCAAEVAERAGRLSEVPTTLEAILAGFYAYLGGHIRQEAVRAGLSGISAAAPSRSA</sequence>
<protein>
    <submittedName>
        <fullName evidence="1">Uncharacterized protein</fullName>
    </submittedName>
</protein>
<dbReference type="Proteomes" id="UP000323386">
    <property type="component" value="Unassembled WGS sequence"/>
</dbReference>
<keyword evidence="2" id="KW-1185">Reference proteome</keyword>
<name>A0A5C3EW82_9BASI</name>
<dbReference type="AlphaFoldDB" id="A0A5C3EW82"/>